<sequence>MSQNEVKEQVLKVLDESKVGTLATVKDNKPYSRYMTYYHEDLVLYTPTSKKTEKTDEIEENPNVHILLGYEGEGYGDTFVEIEGKASIEQSEGYKKKIWNDHMKDWFDGPEDPNLVVLKIEPVGIRLMNNEEDSPQTLDL</sequence>
<evidence type="ECO:0000313" key="2">
    <source>
        <dbReference type="EMBL" id="KON85268.1"/>
    </source>
</evidence>
<dbReference type="Proteomes" id="UP000037405">
    <property type="component" value="Unassembled WGS sequence"/>
</dbReference>
<dbReference type="RefSeq" id="WP_053428864.1">
    <property type="nucleotide sequence ID" value="NZ_CP096885.1"/>
</dbReference>
<proteinExistence type="predicted"/>
<dbReference type="SUPFAM" id="SSF50475">
    <property type="entry name" value="FMN-binding split barrel"/>
    <property type="match status" value="1"/>
</dbReference>
<comment type="caution">
    <text evidence="2">The sequence shown here is derived from an EMBL/GenBank/DDBJ whole genome shotgun (WGS) entry which is preliminary data.</text>
</comment>
<dbReference type="EMBL" id="LGUE01000004">
    <property type="protein sequence ID" value="KON85268.1"/>
    <property type="molecule type" value="Genomic_DNA"/>
</dbReference>
<dbReference type="Pfam" id="PF01243">
    <property type="entry name" value="PNPOx_N"/>
    <property type="match status" value="1"/>
</dbReference>
<dbReference type="InterPro" id="IPR011576">
    <property type="entry name" value="Pyridox_Oxase_N"/>
</dbReference>
<feature type="domain" description="Pyridoxamine 5'-phosphate oxidase N-terminal" evidence="1">
    <location>
        <begin position="7"/>
        <end position="128"/>
    </location>
</feature>
<dbReference type="AlphaFoldDB" id="A0A0M0G666"/>
<dbReference type="PANTHER" id="PTHR34818:SF1">
    <property type="entry name" value="PROTEIN BLI-3"/>
    <property type="match status" value="1"/>
</dbReference>
<dbReference type="Gene3D" id="2.30.110.10">
    <property type="entry name" value="Electron Transport, Fmn-binding Protein, Chain A"/>
    <property type="match status" value="1"/>
</dbReference>
<reference evidence="3" key="1">
    <citation type="submission" date="2015-07" db="EMBL/GenBank/DDBJ databases">
        <title>Fjat-14235 jcm11544.</title>
        <authorList>
            <person name="Liu B."/>
            <person name="Wang J."/>
            <person name="Zhu Y."/>
            <person name="Liu G."/>
            <person name="Chen Q."/>
            <person name="Chen Z."/>
            <person name="Lan J."/>
            <person name="Che J."/>
            <person name="Ge C."/>
            <person name="Shi H."/>
            <person name="Pan Z."/>
            <person name="Liu X."/>
        </authorList>
    </citation>
    <scope>NUCLEOTIDE SEQUENCE [LARGE SCALE GENOMIC DNA]</scope>
    <source>
        <strain evidence="3">JCM 11544</strain>
    </source>
</reference>
<name>A0A0M0G666_9BACI</name>
<dbReference type="PATRIC" id="fig|189381.12.peg.3096"/>
<evidence type="ECO:0000313" key="3">
    <source>
        <dbReference type="Proteomes" id="UP000037405"/>
    </source>
</evidence>
<dbReference type="InterPro" id="IPR012349">
    <property type="entry name" value="Split_barrel_FMN-bd"/>
</dbReference>
<organism evidence="2 3">
    <name type="scientific">Rossellomorea marisflavi</name>
    <dbReference type="NCBI Taxonomy" id="189381"/>
    <lineage>
        <taxon>Bacteria</taxon>
        <taxon>Bacillati</taxon>
        <taxon>Bacillota</taxon>
        <taxon>Bacilli</taxon>
        <taxon>Bacillales</taxon>
        <taxon>Bacillaceae</taxon>
        <taxon>Rossellomorea</taxon>
    </lineage>
</organism>
<gene>
    <name evidence="2" type="ORF">AF331_15025</name>
</gene>
<accession>A0A0M0G666</accession>
<dbReference type="STRING" id="189381.GCA_900166615_00903"/>
<dbReference type="OrthoDB" id="5431160at2"/>
<protein>
    <submittedName>
        <fullName evidence="2">General stress protein</fullName>
    </submittedName>
</protein>
<evidence type="ECO:0000259" key="1">
    <source>
        <dbReference type="Pfam" id="PF01243"/>
    </source>
</evidence>
<keyword evidence="3" id="KW-1185">Reference proteome</keyword>
<dbReference type="PANTHER" id="PTHR34818">
    <property type="entry name" value="PROTEIN BLI-3"/>
    <property type="match status" value="1"/>
</dbReference>
<dbReference type="InterPro" id="IPR052917">
    <property type="entry name" value="Stress-Dev_Protein"/>
</dbReference>